<dbReference type="Gene3D" id="3.40.1440.10">
    <property type="entry name" value="GIY-YIG endonuclease"/>
    <property type="match status" value="1"/>
</dbReference>
<organism evidence="3 4">
    <name type="scientific">Ancylomarina euxinus</name>
    <dbReference type="NCBI Taxonomy" id="2283627"/>
    <lineage>
        <taxon>Bacteria</taxon>
        <taxon>Pseudomonadati</taxon>
        <taxon>Bacteroidota</taxon>
        <taxon>Bacteroidia</taxon>
        <taxon>Marinilabiliales</taxon>
        <taxon>Marinifilaceae</taxon>
        <taxon>Ancylomarina</taxon>
    </lineage>
</organism>
<dbReference type="InterPro" id="IPR035901">
    <property type="entry name" value="GIY-YIG_endonuc_sf"/>
</dbReference>
<evidence type="ECO:0000259" key="2">
    <source>
        <dbReference type="PROSITE" id="PS50164"/>
    </source>
</evidence>
<keyword evidence="4" id="KW-1185">Reference proteome</keyword>
<protein>
    <submittedName>
        <fullName evidence="3">GIY-YIG nuclease family protein</fullName>
    </submittedName>
</protein>
<sequence>MYTVYILYSNKFDKIYIGCTSNLDARFKSHNEFGIKGWTIKFRPWEIVHTQEFDSKREALDREKQLKGGKGRKWIRNEIIAKH</sequence>
<dbReference type="PROSITE" id="PS50164">
    <property type="entry name" value="GIY_YIG"/>
    <property type="match status" value="1"/>
</dbReference>
<dbReference type="CDD" id="cd10449">
    <property type="entry name" value="GIY-YIG_SLX1_like"/>
    <property type="match status" value="1"/>
</dbReference>
<feature type="domain" description="GIY-YIG" evidence="2">
    <location>
        <begin position="1"/>
        <end position="76"/>
    </location>
</feature>
<evidence type="ECO:0000256" key="1">
    <source>
        <dbReference type="ARBA" id="ARBA00007435"/>
    </source>
</evidence>
<dbReference type="InterPro" id="IPR050190">
    <property type="entry name" value="UPF0213_domain"/>
</dbReference>
<proteinExistence type="inferred from homology"/>
<dbReference type="AlphaFoldDB" id="A0A425XZL2"/>
<comment type="caution">
    <text evidence="3">The sequence shown here is derived from an EMBL/GenBank/DDBJ whole genome shotgun (WGS) entry which is preliminary data.</text>
</comment>
<dbReference type="SUPFAM" id="SSF82771">
    <property type="entry name" value="GIY-YIG endonuclease"/>
    <property type="match status" value="1"/>
</dbReference>
<comment type="similarity">
    <text evidence="1">Belongs to the UPF0213 family.</text>
</comment>
<reference evidence="3 4" key="1">
    <citation type="submission" date="2018-07" db="EMBL/GenBank/DDBJ databases">
        <title>Draft genome sequence of Ancylomarina sp. M1P.</title>
        <authorList>
            <person name="Yadav S."/>
            <person name="Villanueva L."/>
            <person name="Damste J.S.S."/>
        </authorList>
    </citation>
    <scope>NUCLEOTIDE SEQUENCE [LARGE SCALE GENOMIC DNA]</scope>
    <source>
        <strain evidence="3 4">M1P</strain>
    </source>
</reference>
<gene>
    <name evidence="3" type="ORF">DWB61_11590</name>
</gene>
<dbReference type="RefSeq" id="WP_125031054.1">
    <property type="nucleotide sequence ID" value="NZ_JAPXVP010000010.1"/>
</dbReference>
<dbReference type="EMBL" id="QQWG01000011">
    <property type="protein sequence ID" value="RRG20652.1"/>
    <property type="molecule type" value="Genomic_DNA"/>
</dbReference>
<dbReference type="OrthoDB" id="677560at2"/>
<name>A0A425XZL2_9BACT</name>
<dbReference type="Pfam" id="PF01541">
    <property type="entry name" value="GIY-YIG"/>
    <property type="match status" value="1"/>
</dbReference>
<dbReference type="Proteomes" id="UP000285794">
    <property type="component" value="Unassembled WGS sequence"/>
</dbReference>
<evidence type="ECO:0000313" key="3">
    <source>
        <dbReference type="EMBL" id="RRG20652.1"/>
    </source>
</evidence>
<dbReference type="PANTHER" id="PTHR34477:SF5">
    <property type="entry name" value="BSL5627 PROTEIN"/>
    <property type="match status" value="1"/>
</dbReference>
<dbReference type="PANTHER" id="PTHR34477">
    <property type="entry name" value="UPF0213 PROTEIN YHBQ"/>
    <property type="match status" value="1"/>
</dbReference>
<accession>A0A425XZL2</accession>
<evidence type="ECO:0000313" key="4">
    <source>
        <dbReference type="Proteomes" id="UP000285794"/>
    </source>
</evidence>
<dbReference type="InterPro" id="IPR000305">
    <property type="entry name" value="GIY-YIG_endonuc"/>
</dbReference>